<dbReference type="PROSITE" id="PS50127">
    <property type="entry name" value="UBC_2"/>
    <property type="match status" value="1"/>
</dbReference>
<comment type="pathway">
    <text evidence="1">Protein modification; protein ubiquitination.</text>
</comment>
<dbReference type="Proteomes" id="UP000236316">
    <property type="component" value="Segment"/>
</dbReference>
<evidence type="ECO:0000256" key="1">
    <source>
        <dbReference type="ARBA" id="ARBA00004906"/>
    </source>
</evidence>
<dbReference type="RefSeq" id="YP_009448243.1">
    <property type="nucleotide sequence ID" value="NC_036594.1"/>
</dbReference>
<dbReference type="OrthoDB" id="38220at10239"/>
<dbReference type="Pfam" id="PF00179">
    <property type="entry name" value="UQ_con"/>
    <property type="match status" value="1"/>
</dbReference>
<feature type="domain" description="UBC core" evidence="3">
    <location>
        <begin position="1"/>
        <end position="121"/>
    </location>
</feature>
<gene>
    <name evidence="4" type="ORF">ORPV_37</name>
</gene>
<dbReference type="GO" id="GO:0061631">
    <property type="term" value="F:ubiquitin conjugating enzyme activity"/>
    <property type="evidence" value="ECO:0007669"/>
    <property type="project" value="UniProtKB-EC"/>
</dbReference>
<name>A0A2I2L339_9VIRU</name>
<protein>
    <recommendedName>
        <fullName evidence="2">E2 ubiquitin-conjugating enzyme</fullName>
        <ecNumber evidence="2">2.3.2.23</ecNumber>
    </recommendedName>
</protein>
<sequence>MFKNRINKEQVKLKEEVNNGAILSYKVVEGNDDIVVSFHGPENTKYEDDVYTVKFVFPSEYPFRSAQGYFIGQAPNHPFYSFDNDDNMQLKRKTNLANTDFGITYNKMPNLYVVDFVKLIQ</sequence>
<dbReference type="SUPFAM" id="SSF54495">
    <property type="entry name" value="UBC-like"/>
    <property type="match status" value="1"/>
</dbReference>
<dbReference type="GeneID" id="35382140"/>
<keyword evidence="5" id="KW-1185">Reference proteome</keyword>
<dbReference type="KEGG" id="vg:35382140"/>
<dbReference type="InterPro" id="IPR016135">
    <property type="entry name" value="UBQ-conjugating_enzyme/RWD"/>
</dbReference>
<dbReference type="UniPathway" id="UPA00143"/>
<dbReference type="GO" id="GO:0016567">
    <property type="term" value="P:protein ubiquitination"/>
    <property type="evidence" value="ECO:0007669"/>
    <property type="project" value="UniProtKB-UniPathway"/>
</dbReference>
<proteinExistence type="predicted"/>
<accession>A0A2I2L339</accession>
<evidence type="ECO:0000313" key="4">
    <source>
        <dbReference type="EMBL" id="SNW61941.1"/>
    </source>
</evidence>
<dbReference type="InterPro" id="IPR000608">
    <property type="entry name" value="UBC"/>
</dbReference>
<reference evidence="4" key="1">
    <citation type="submission" date="2017-08" db="EMBL/GenBank/DDBJ databases">
        <authorList>
            <consortium name="Urmite Genomes"/>
        </authorList>
    </citation>
    <scope>NUCLEOTIDE SEQUENCE [LARGE SCALE GENOMIC DNA]</scope>
    <source>
        <strain evidence="4">IHUMI-LCC2</strain>
    </source>
</reference>
<evidence type="ECO:0000256" key="2">
    <source>
        <dbReference type="ARBA" id="ARBA00012486"/>
    </source>
</evidence>
<evidence type="ECO:0000313" key="5">
    <source>
        <dbReference type="Proteomes" id="UP000236316"/>
    </source>
</evidence>
<organism evidence="4">
    <name type="scientific">Orpheovirus IHUMI-LCC2</name>
    <dbReference type="NCBI Taxonomy" id="2023057"/>
    <lineage>
        <taxon>Viruses</taxon>
        <taxon>Varidnaviria</taxon>
        <taxon>Bamfordvirae</taxon>
        <taxon>Nucleocytoviricota</taxon>
        <taxon>Megaviricetes</taxon>
        <taxon>Pimascovirales</taxon>
        <taxon>Ocovirineae</taxon>
        <taxon>Orpheoviridae</taxon>
        <taxon>Alphaorpheovirus</taxon>
        <taxon>Alphaorpheovirus massiliense</taxon>
    </lineage>
</organism>
<dbReference type="EMBL" id="LT906555">
    <property type="protein sequence ID" value="SNW61941.1"/>
    <property type="molecule type" value="Genomic_DNA"/>
</dbReference>
<evidence type="ECO:0000259" key="3">
    <source>
        <dbReference type="PROSITE" id="PS50127"/>
    </source>
</evidence>
<dbReference type="EC" id="2.3.2.23" evidence="2"/>
<dbReference type="Gene3D" id="3.10.110.10">
    <property type="entry name" value="Ubiquitin Conjugating Enzyme"/>
    <property type="match status" value="1"/>
</dbReference>